<reference evidence="5 6" key="1">
    <citation type="journal article" date="2014" name="Genome Announc.">
        <title>Draft Genome Sequence of Streptomyces fradiae ATCC 19609, a Strain Highly Sensitive to Antibiotics.</title>
        <authorList>
            <person name="Bekker O.B."/>
            <person name="Klimina K.M."/>
            <person name="Vatlin A.A."/>
            <person name="Zakharevich N.V."/>
            <person name="Kasianov A.S."/>
            <person name="Danilenko V.N."/>
        </authorList>
    </citation>
    <scope>NUCLEOTIDE SEQUENCE [LARGE SCALE GENOMIC DNA]</scope>
    <source>
        <strain evidence="5 6">ATCC 19609</strain>
    </source>
</reference>
<feature type="compositionally biased region" description="Basic and acidic residues" evidence="2">
    <location>
        <begin position="337"/>
        <end position="346"/>
    </location>
</feature>
<feature type="region of interest" description="Disordered" evidence="2">
    <location>
        <begin position="337"/>
        <end position="370"/>
    </location>
</feature>
<keyword evidence="3" id="KW-1133">Transmembrane helix</keyword>
<dbReference type="InterPro" id="IPR050922">
    <property type="entry name" value="LytR/CpsA/Psr_CW_biosynth"/>
</dbReference>
<protein>
    <submittedName>
        <fullName evidence="5">LytR family transcriptional regulator</fullName>
    </submittedName>
</protein>
<evidence type="ECO:0000313" key="5">
    <source>
        <dbReference type="EMBL" id="RKM97290.1"/>
    </source>
</evidence>
<comment type="caution">
    <text evidence="5">The sequence shown here is derived from an EMBL/GenBank/DDBJ whole genome shotgun (WGS) entry which is preliminary data.</text>
</comment>
<dbReference type="Pfam" id="PF03816">
    <property type="entry name" value="LytR_cpsA_psr"/>
    <property type="match status" value="1"/>
</dbReference>
<dbReference type="PANTHER" id="PTHR33392:SF6">
    <property type="entry name" value="POLYISOPRENYL-TEICHOIC ACID--PEPTIDOGLYCAN TEICHOIC ACID TRANSFERASE TAGU"/>
    <property type="match status" value="1"/>
</dbReference>
<gene>
    <name evidence="5" type="ORF">SFRA_008665</name>
</gene>
<sequence length="370" mass="39572">MADEATNGESGSPGTGDRGAARRRALKITAWVLSAVVLLGGAGLGYVWTKLDGNLSDIDIDAALGSDRPEDLDNGSTDILVLGSDSRKGANKKYGSAGESGSRSDTAMIVHIHEGRRKATVVSIPRDTLVRRPACDRKDGEGTHPPARRAMFNEAYKIGGPACAVKTAEAVSGIRMDHYLEIDFTGFKELVDELGGVELTTEERIKDKKSRLDLPPGTHVLDGEQALGLVRTRHAIGNGSDLGRIHLQQAFLKALLDQVGEIGLFSDPGKLYGVADTATRALTTDSGLAGVKKLLDFSRSMREIGSEDLEMITLPVEYDPEDGNRVVPLKDKTRTVWDALRRDRPVPDSATEGSAGDQAREDSDEVLGGS</sequence>
<dbReference type="EMBL" id="JNAD02000003">
    <property type="protein sequence ID" value="RKM97290.1"/>
    <property type="molecule type" value="Genomic_DNA"/>
</dbReference>
<keyword evidence="3" id="KW-0812">Transmembrane</keyword>
<evidence type="ECO:0000259" key="4">
    <source>
        <dbReference type="Pfam" id="PF03816"/>
    </source>
</evidence>
<accession>A0A3R7IAD4</accession>
<dbReference type="InterPro" id="IPR004474">
    <property type="entry name" value="LytR_CpsA_psr"/>
</dbReference>
<dbReference type="NCBIfam" id="TIGR00350">
    <property type="entry name" value="lytR_cpsA_psr"/>
    <property type="match status" value="1"/>
</dbReference>
<feature type="domain" description="Cell envelope-related transcriptional attenuator" evidence="4">
    <location>
        <begin position="103"/>
        <end position="259"/>
    </location>
</feature>
<dbReference type="PANTHER" id="PTHR33392">
    <property type="entry name" value="POLYISOPRENYL-TEICHOIC ACID--PEPTIDOGLYCAN TEICHOIC ACID TRANSFERASE TAGU"/>
    <property type="match status" value="1"/>
</dbReference>
<dbReference type="RefSeq" id="WP_043459613.1">
    <property type="nucleotide sequence ID" value="NZ_CP134822.1"/>
</dbReference>
<dbReference type="Proteomes" id="UP000028058">
    <property type="component" value="Unassembled WGS sequence"/>
</dbReference>
<keyword evidence="6" id="KW-1185">Reference proteome</keyword>
<dbReference type="Gene3D" id="3.40.630.190">
    <property type="entry name" value="LCP protein"/>
    <property type="match status" value="1"/>
</dbReference>
<evidence type="ECO:0000313" key="6">
    <source>
        <dbReference type="Proteomes" id="UP000028058"/>
    </source>
</evidence>
<name>A0A3R7IAD4_9ACTN</name>
<evidence type="ECO:0000256" key="1">
    <source>
        <dbReference type="ARBA" id="ARBA00006068"/>
    </source>
</evidence>
<keyword evidence="3" id="KW-0472">Membrane</keyword>
<dbReference type="OrthoDB" id="9782542at2"/>
<proteinExistence type="inferred from homology"/>
<comment type="similarity">
    <text evidence="1">Belongs to the LytR/CpsA/Psr (LCP) family.</text>
</comment>
<dbReference type="AlphaFoldDB" id="A0A3R7IAD4"/>
<feature type="transmembrane region" description="Helical" evidence="3">
    <location>
        <begin position="28"/>
        <end position="48"/>
    </location>
</feature>
<evidence type="ECO:0000256" key="3">
    <source>
        <dbReference type="SAM" id="Phobius"/>
    </source>
</evidence>
<evidence type="ECO:0000256" key="2">
    <source>
        <dbReference type="SAM" id="MobiDB-lite"/>
    </source>
</evidence>
<organism evidence="5 6">
    <name type="scientific">Streptomyces xinghaiensis</name>
    <dbReference type="NCBI Taxonomy" id="1038928"/>
    <lineage>
        <taxon>Bacteria</taxon>
        <taxon>Bacillati</taxon>
        <taxon>Actinomycetota</taxon>
        <taxon>Actinomycetes</taxon>
        <taxon>Kitasatosporales</taxon>
        <taxon>Streptomycetaceae</taxon>
        <taxon>Streptomyces</taxon>
    </lineage>
</organism>